<name>A0A2P2P5U2_RHIMU</name>
<accession>A0A2P2P5U2</accession>
<dbReference type="AlphaFoldDB" id="A0A2P2P5U2"/>
<evidence type="ECO:0000313" key="1">
    <source>
        <dbReference type="EMBL" id="MBX50136.1"/>
    </source>
</evidence>
<protein>
    <submittedName>
        <fullName evidence="1">Uncharacterized protein</fullName>
    </submittedName>
</protein>
<dbReference type="EMBL" id="GGEC01069652">
    <property type="protein sequence ID" value="MBX50136.1"/>
    <property type="molecule type" value="Transcribed_RNA"/>
</dbReference>
<reference evidence="1" key="1">
    <citation type="submission" date="2018-02" db="EMBL/GenBank/DDBJ databases">
        <title>Rhizophora mucronata_Transcriptome.</title>
        <authorList>
            <person name="Meera S.P."/>
            <person name="Sreeshan A."/>
            <person name="Augustine A."/>
        </authorList>
    </citation>
    <scope>NUCLEOTIDE SEQUENCE</scope>
    <source>
        <tissue evidence="1">Leaf</tissue>
    </source>
</reference>
<proteinExistence type="predicted"/>
<sequence>MYFSLFGCASSCQFNNSSFMEVFVYSLVE</sequence>
<organism evidence="1">
    <name type="scientific">Rhizophora mucronata</name>
    <name type="common">Asiatic mangrove</name>
    <dbReference type="NCBI Taxonomy" id="61149"/>
    <lineage>
        <taxon>Eukaryota</taxon>
        <taxon>Viridiplantae</taxon>
        <taxon>Streptophyta</taxon>
        <taxon>Embryophyta</taxon>
        <taxon>Tracheophyta</taxon>
        <taxon>Spermatophyta</taxon>
        <taxon>Magnoliopsida</taxon>
        <taxon>eudicotyledons</taxon>
        <taxon>Gunneridae</taxon>
        <taxon>Pentapetalae</taxon>
        <taxon>rosids</taxon>
        <taxon>fabids</taxon>
        <taxon>Malpighiales</taxon>
        <taxon>Rhizophoraceae</taxon>
        <taxon>Rhizophora</taxon>
    </lineage>
</organism>